<protein>
    <submittedName>
        <fullName evidence="2">Pentapeptide repeat-containing protein</fullName>
    </submittedName>
</protein>
<dbReference type="AlphaFoldDB" id="A0A833GY30"/>
<proteinExistence type="predicted"/>
<dbReference type="InterPro" id="IPR001646">
    <property type="entry name" value="5peptide_repeat"/>
</dbReference>
<organism evidence="2 3">
    <name type="scientific">Leptonema illini</name>
    <dbReference type="NCBI Taxonomy" id="183"/>
    <lineage>
        <taxon>Bacteria</taxon>
        <taxon>Pseudomonadati</taxon>
        <taxon>Spirochaetota</taxon>
        <taxon>Spirochaetia</taxon>
        <taxon>Leptospirales</taxon>
        <taxon>Leptospiraceae</taxon>
        <taxon>Leptonema</taxon>
    </lineage>
</organism>
<gene>
    <name evidence="2" type="ORF">F9K24_19105</name>
</gene>
<feature type="transmembrane region" description="Helical" evidence="1">
    <location>
        <begin position="21"/>
        <end position="40"/>
    </location>
</feature>
<evidence type="ECO:0000313" key="2">
    <source>
        <dbReference type="EMBL" id="KAB2929617.1"/>
    </source>
</evidence>
<dbReference type="EMBL" id="WBUI01000028">
    <property type="protein sequence ID" value="KAB2929617.1"/>
    <property type="molecule type" value="Genomic_DNA"/>
</dbReference>
<keyword evidence="1" id="KW-0812">Transmembrane</keyword>
<dbReference type="Proteomes" id="UP000460298">
    <property type="component" value="Unassembled WGS sequence"/>
</dbReference>
<dbReference type="Gene3D" id="2.160.20.80">
    <property type="entry name" value="E3 ubiquitin-protein ligase SopA"/>
    <property type="match status" value="1"/>
</dbReference>
<reference evidence="2 3" key="1">
    <citation type="submission" date="2019-10" db="EMBL/GenBank/DDBJ databases">
        <title>Extracellular Electron Transfer in a Candidatus Methanoperedens spp. Enrichment Culture.</title>
        <authorList>
            <person name="Berger S."/>
            <person name="Rangel Shaw D."/>
            <person name="Berben T."/>
            <person name="In 'T Zandt M."/>
            <person name="Frank J."/>
            <person name="Reimann J."/>
            <person name="Jetten M.S.M."/>
            <person name="Welte C.U."/>
        </authorList>
    </citation>
    <scope>NUCLEOTIDE SEQUENCE [LARGE SCALE GENOMIC DNA]</scope>
    <source>
        <strain evidence="2">SB12</strain>
    </source>
</reference>
<dbReference type="SUPFAM" id="SSF141571">
    <property type="entry name" value="Pentapeptide repeat-like"/>
    <property type="match status" value="1"/>
</dbReference>
<keyword evidence="1" id="KW-0472">Membrane</keyword>
<accession>A0A833GY30</accession>
<sequence>MYSMTEPFKVKTIEERERTKTIWAVSVLILLILAFAFIYVRDFMRTHRKPNELLNQTLLQNPDRWNEAKGQTDDWYVKGVTIRDRVFHGLNFEDTEFYGVNLENVVMKDCIFSRASLHRTHFKNVRIEGGNLSEMSVSHVNWEAVVITGVEMGGISVEYSEWNRVILKRVNLTNSQYEPAFYDVVMRDVLIDDSNLGPASWTYIDARGVSIKGTNLSRVSRRDSPSEKNEHRYIISSSECGPAFREDCEKKHANE</sequence>
<evidence type="ECO:0000256" key="1">
    <source>
        <dbReference type="SAM" id="Phobius"/>
    </source>
</evidence>
<dbReference type="Pfam" id="PF00805">
    <property type="entry name" value="Pentapeptide"/>
    <property type="match status" value="1"/>
</dbReference>
<name>A0A833GY30_9LEPT</name>
<comment type="caution">
    <text evidence="2">The sequence shown here is derived from an EMBL/GenBank/DDBJ whole genome shotgun (WGS) entry which is preliminary data.</text>
</comment>
<keyword evidence="1" id="KW-1133">Transmembrane helix</keyword>
<evidence type="ECO:0000313" key="3">
    <source>
        <dbReference type="Proteomes" id="UP000460298"/>
    </source>
</evidence>